<dbReference type="EMBL" id="FN668648">
    <property type="protein sequence ID" value="CBK22231.2"/>
    <property type="molecule type" value="Genomic_DNA"/>
</dbReference>
<evidence type="ECO:0000313" key="2">
    <source>
        <dbReference type="Proteomes" id="UP000008312"/>
    </source>
</evidence>
<accession>D8M2D6</accession>
<gene>
    <name evidence="1" type="ORF">GSBLH_T00002282001</name>
</gene>
<reference evidence="1" key="1">
    <citation type="submission" date="2010-02" db="EMBL/GenBank/DDBJ databases">
        <title>Sequencing and annotation of the Blastocystis hominis genome.</title>
        <authorList>
            <person name="Wincker P."/>
        </authorList>
    </citation>
    <scope>NUCLEOTIDE SEQUENCE</scope>
    <source>
        <strain evidence="1">Singapore isolate B</strain>
    </source>
</reference>
<dbReference type="InParanoid" id="D8M2D6"/>
<organism evidence="1">
    <name type="scientific">Blastocystis hominis</name>
    <dbReference type="NCBI Taxonomy" id="12968"/>
    <lineage>
        <taxon>Eukaryota</taxon>
        <taxon>Sar</taxon>
        <taxon>Stramenopiles</taxon>
        <taxon>Bigyra</taxon>
        <taxon>Opalozoa</taxon>
        <taxon>Opalinata</taxon>
        <taxon>Blastocystidae</taxon>
        <taxon>Blastocystis</taxon>
    </lineage>
</organism>
<protein>
    <submittedName>
        <fullName evidence="1">Uncharacterized protein</fullName>
    </submittedName>
</protein>
<dbReference type="Proteomes" id="UP000008312">
    <property type="component" value="Unassembled WGS sequence"/>
</dbReference>
<proteinExistence type="predicted"/>
<sequence>MKNFVKRFILNSEERRQMVVEYGKEGEDCYSPASFGNVSSSTEFKKAASLLPVQWKEYENLGFAFRFCCNTSFEMI</sequence>
<evidence type="ECO:0000313" key="1">
    <source>
        <dbReference type="EMBL" id="CBK22231.2"/>
    </source>
</evidence>
<dbReference type="GeneID" id="24919469"/>
<dbReference type="AlphaFoldDB" id="D8M2D6"/>
<keyword evidence="2" id="KW-1185">Reference proteome</keyword>
<dbReference type="RefSeq" id="XP_012896279.1">
    <property type="nucleotide sequence ID" value="XM_013040825.1"/>
</dbReference>
<name>D8M2D6_BLAHO</name>